<reference evidence="2" key="1">
    <citation type="submission" date="2022-11" db="UniProtKB">
        <authorList>
            <consortium name="WormBaseParasite"/>
        </authorList>
    </citation>
    <scope>IDENTIFICATION</scope>
</reference>
<name>A0A915KAP2_ROMCU</name>
<proteinExistence type="predicted"/>
<accession>A0A915KAP2</accession>
<dbReference type="Proteomes" id="UP000887565">
    <property type="component" value="Unplaced"/>
</dbReference>
<protein>
    <submittedName>
        <fullName evidence="2">Uncharacterized protein</fullName>
    </submittedName>
</protein>
<dbReference type="AlphaFoldDB" id="A0A915KAP2"/>
<keyword evidence="1" id="KW-1185">Reference proteome</keyword>
<evidence type="ECO:0000313" key="2">
    <source>
        <dbReference type="WBParaSite" id="nRc.2.0.1.t34983-RA"/>
    </source>
</evidence>
<sequence>MVGNEFWQISLGINEAEDGRNSDGSAYANQGRCNYLLGKLFRVHTDLILAENKIVGVEAGREAEPFGGVPQYKSNLYCYQ</sequence>
<dbReference type="WBParaSite" id="nRc.2.0.1.t34983-RA">
    <property type="protein sequence ID" value="nRc.2.0.1.t34983-RA"/>
    <property type="gene ID" value="nRc.2.0.1.g34983"/>
</dbReference>
<organism evidence="1 2">
    <name type="scientific">Romanomermis culicivorax</name>
    <name type="common">Nematode worm</name>
    <dbReference type="NCBI Taxonomy" id="13658"/>
    <lineage>
        <taxon>Eukaryota</taxon>
        <taxon>Metazoa</taxon>
        <taxon>Ecdysozoa</taxon>
        <taxon>Nematoda</taxon>
        <taxon>Enoplea</taxon>
        <taxon>Dorylaimia</taxon>
        <taxon>Mermithida</taxon>
        <taxon>Mermithoidea</taxon>
        <taxon>Mermithidae</taxon>
        <taxon>Romanomermis</taxon>
    </lineage>
</organism>
<evidence type="ECO:0000313" key="1">
    <source>
        <dbReference type="Proteomes" id="UP000887565"/>
    </source>
</evidence>